<keyword evidence="3" id="KW-0964">Secreted</keyword>
<comment type="similarity">
    <text evidence="2">Belongs to the plant rapid alkalinization factor (RALF) family.</text>
</comment>
<dbReference type="Proteomes" id="UP001237642">
    <property type="component" value="Unassembled WGS sequence"/>
</dbReference>
<name>A0AAD8HZQ4_9APIA</name>
<keyword evidence="6" id="KW-1015">Disulfide bond</keyword>
<dbReference type="GO" id="GO:0005179">
    <property type="term" value="F:hormone activity"/>
    <property type="evidence" value="ECO:0007669"/>
    <property type="project" value="UniProtKB-KW"/>
</dbReference>
<evidence type="ECO:0000256" key="2">
    <source>
        <dbReference type="ARBA" id="ARBA00009178"/>
    </source>
</evidence>
<dbReference type="GO" id="GO:0019722">
    <property type="term" value="P:calcium-mediated signaling"/>
    <property type="evidence" value="ECO:0007669"/>
    <property type="project" value="TreeGrafter"/>
</dbReference>
<evidence type="ECO:0000256" key="6">
    <source>
        <dbReference type="ARBA" id="ARBA00023157"/>
    </source>
</evidence>
<protein>
    <submittedName>
        <fullName evidence="8">Rapid ALkalinization Factor</fullName>
    </submittedName>
</protein>
<dbReference type="AlphaFoldDB" id="A0AAD8HZQ4"/>
<gene>
    <name evidence="8" type="ORF">POM88_031521</name>
</gene>
<feature type="signal peptide" evidence="7">
    <location>
        <begin position="1"/>
        <end position="24"/>
    </location>
</feature>
<dbReference type="PANTHER" id="PTHR33136">
    <property type="entry name" value="RAPID ALKALINIZATION FACTOR-LIKE"/>
    <property type="match status" value="1"/>
</dbReference>
<reference evidence="8" key="1">
    <citation type="submission" date="2023-02" db="EMBL/GenBank/DDBJ databases">
        <title>Genome of toxic invasive species Heracleum sosnowskyi carries increased number of genes despite the absence of recent whole-genome duplications.</title>
        <authorList>
            <person name="Schelkunov M."/>
            <person name="Shtratnikova V."/>
            <person name="Makarenko M."/>
            <person name="Klepikova A."/>
            <person name="Omelchenko D."/>
            <person name="Novikova G."/>
            <person name="Obukhova E."/>
            <person name="Bogdanov V."/>
            <person name="Penin A."/>
            <person name="Logacheva M."/>
        </authorList>
    </citation>
    <scope>NUCLEOTIDE SEQUENCE</scope>
    <source>
        <strain evidence="8">Hsosn_3</strain>
        <tissue evidence="8">Leaf</tissue>
    </source>
</reference>
<comment type="caution">
    <text evidence="8">The sequence shown here is derived from an EMBL/GenBank/DDBJ whole genome shotgun (WGS) entry which is preliminary data.</text>
</comment>
<keyword evidence="4" id="KW-0372">Hormone</keyword>
<evidence type="ECO:0000256" key="7">
    <source>
        <dbReference type="SAM" id="SignalP"/>
    </source>
</evidence>
<accession>A0AAD8HZQ4</accession>
<evidence type="ECO:0000313" key="8">
    <source>
        <dbReference type="EMBL" id="KAK1375328.1"/>
    </source>
</evidence>
<feature type="chain" id="PRO_5041935037" evidence="7">
    <location>
        <begin position="25"/>
        <end position="113"/>
    </location>
</feature>
<evidence type="ECO:0000256" key="3">
    <source>
        <dbReference type="ARBA" id="ARBA00022525"/>
    </source>
</evidence>
<keyword evidence="5 7" id="KW-0732">Signal</keyword>
<dbReference type="Pfam" id="PF05498">
    <property type="entry name" value="RALF"/>
    <property type="match status" value="1"/>
</dbReference>
<dbReference type="GO" id="GO:0005576">
    <property type="term" value="C:extracellular region"/>
    <property type="evidence" value="ECO:0007669"/>
    <property type="project" value="UniProtKB-SubCell"/>
</dbReference>
<reference evidence="8" key="2">
    <citation type="submission" date="2023-05" db="EMBL/GenBank/DDBJ databases">
        <authorList>
            <person name="Schelkunov M.I."/>
        </authorList>
    </citation>
    <scope>NUCLEOTIDE SEQUENCE</scope>
    <source>
        <strain evidence="8">Hsosn_3</strain>
        <tissue evidence="8">Leaf</tissue>
    </source>
</reference>
<dbReference type="GO" id="GO:0009506">
    <property type="term" value="C:plasmodesma"/>
    <property type="evidence" value="ECO:0007669"/>
    <property type="project" value="TreeGrafter"/>
</dbReference>
<sequence>MLRRYMNMGARFWMILLFTSFITANSSSIFQSVGLNKGTFFDLQLYAKTRSFYNCDGTIGDCIDEAEEMMLDSEASKQILALEQRFSSYMFFDKEHVPCNQPGQSYYTCQTKL</sequence>
<evidence type="ECO:0000256" key="4">
    <source>
        <dbReference type="ARBA" id="ARBA00022702"/>
    </source>
</evidence>
<organism evidence="8 9">
    <name type="scientific">Heracleum sosnowskyi</name>
    <dbReference type="NCBI Taxonomy" id="360622"/>
    <lineage>
        <taxon>Eukaryota</taxon>
        <taxon>Viridiplantae</taxon>
        <taxon>Streptophyta</taxon>
        <taxon>Embryophyta</taxon>
        <taxon>Tracheophyta</taxon>
        <taxon>Spermatophyta</taxon>
        <taxon>Magnoliopsida</taxon>
        <taxon>eudicotyledons</taxon>
        <taxon>Gunneridae</taxon>
        <taxon>Pentapetalae</taxon>
        <taxon>asterids</taxon>
        <taxon>campanulids</taxon>
        <taxon>Apiales</taxon>
        <taxon>Apiaceae</taxon>
        <taxon>Apioideae</taxon>
        <taxon>apioid superclade</taxon>
        <taxon>Tordylieae</taxon>
        <taxon>Tordyliinae</taxon>
        <taxon>Heracleum</taxon>
    </lineage>
</organism>
<dbReference type="InterPro" id="IPR008801">
    <property type="entry name" value="RALF"/>
</dbReference>
<evidence type="ECO:0000256" key="5">
    <source>
        <dbReference type="ARBA" id="ARBA00022729"/>
    </source>
</evidence>
<proteinExistence type="inferred from homology"/>
<evidence type="ECO:0000256" key="1">
    <source>
        <dbReference type="ARBA" id="ARBA00004613"/>
    </source>
</evidence>
<dbReference type="EMBL" id="JAUIZM010000007">
    <property type="protein sequence ID" value="KAK1375328.1"/>
    <property type="molecule type" value="Genomic_DNA"/>
</dbReference>
<keyword evidence="9" id="KW-1185">Reference proteome</keyword>
<comment type="subcellular location">
    <subcellularLocation>
        <location evidence="1">Secreted</location>
    </subcellularLocation>
</comment>
<evidence type="ECO:0000313" key="9">
    <source>
        <dbReference type="Proteomes" id="UP001237642"/>
    </source>
</evidence>
<dbReference type="PANTHER" id="PTHR33136:SF89">
    <property type="entry name" value="PROTEIN RALF-LIKE 19"/>
    <property type="match status" value="1"/>
</dbReference>